<dbReference type="AlphaFoldDB" id="A0AAD5UFA6"/>
<reference evidence="11" key="1">
    <citation type="submission" date="2020-05" db="EMBL/GenBank/DDBJ databases">
        <title>Phylogenomic resolution of chytrid fungi.</title>
        <authorList>
            <person name="Stajich J.E."/>
            <person name="Amses K."/>
            <person name="Simmons R."/>
            <person name="Seto K."/>
            <person name="Myers J."/>
            <person name="Bonds A."/>
            <person name="Quandt C.A."/>
            <person name="Barry K."/>
            <person name="Liu P."/>
            <person name="Grigoriev I."/>
            <person name="Longcore J.E."/>
            <person name="James T.Y."/>
        </authorList>
    </citation>
    <scope>NUCLEOTIDE SEQUENCE</scope>
    <source>
        <strain evidence="11">PLAUS21</strain>
    </source>
</reference>
<sequence length="435" mass="49297">MSFKVNWPSFSSDFIEKATEQLTTALNTGKKPENIVGDITVTALNMGTKVFVINQVVPMQMRISKLKLKGIIVLVVDKERGITLVFKNDPLESVNVNSTFDNIPNIRQLLQRQIEKQLRNMFQEELPQMIHNLSLLLLQKEISKKSEETMPLNEKFSTDLPHDLKWRGNDPVSGYSSDEERSGYILYKSLNSSQENAELGLQKLVDSRNSSRIFIEEDIEIQGYYQVGLGKMLNNQAFDMHVTPPTPSKRSSFIGMSPMANRSYKPSRPIFVDDDSESVHSAWTAPPTSNAQPLLQTDGMHYQRPSVHKRPSNLTTKPTVIKPRMSPIQETPENYRVILSPSDNEVTAHLANLMTNHLTISPNTQDLKNFTFRGNLPYSSSQVGLDIMETQSLPDQFSYRRSVHRRKAHRRVHTVKVPTGMFTPSRPASESGDVL</sequence>
<dbReference type="InterPro" id="IPR031468">
    <property type="entry name" value="SMP_LBD"/>
</dbReference>
<dbReference type="InterPro" id="IPR027536">
    <property type="entry name" value="MDM34"/>
</dbReference>
<organism evidence="11 12">
    <name type="scientific">Boothiomyces macroporosus</name>
    <dbReference type="NCBI Taxonomy" id="261099"/>
    <lineage>
        <taxon>Eukaryota</taxon>
        <taxon>Fungi</taxon>
        <taxon>Fungi incertae sedis</taxon>
        <taxon>Chytridiomycota</taxon>
        <taxon>Chytridiomycota incertae sedis</taxon>
        <taxon>Chytridiomycetes</taxon>
        <taxon>Rhizophydiales</taxon>
        <taxon>Terramycetaceae</taxon>
        <taxon>Boothiomyces</taxon>
    </lineage>
</organism>
<dbReference type="EMBL" id="JADGKB010000050">
    <property type="protein sequence ID" value="KAJ3256478.1"/>
    <property type="molecule type" value="Genomic_DNA"/>
</dbReference>
<dbReference type="PROSITE" id="PS51847">
    <property type="entry name" value="SMP"/>
    <property type="match status" value="1"/>
</dbReference>
<keyword evidence="12" id="KW-1185">Reference proteome</keyword>
<dbReference type="InterPro" id="IPR058825">
    <property type="entry name" value="MDM34_N"/>
</dbReference>
<keyword evidence="6" id="KW-0445">Lipid transport</keyword>
<evidence type="ECO:0000256" key="2">
    <source>
        <dbReference type="ARBA" id="ARBA00022448"/>
    </source>
</evidence>
<dbReference type="GO" id="GO:0007005">
    <property type="term" value="P:mitochondrion organization"/>
    <property type="evidence" value="ECO:0007669"/>
    <property type="project" value="InterPro"/>
</dbReference>
<comment type="subcellular location">
    <subcellularLocation>
        <location evidence="1">Membrane</location>
    </subcellularLocation>
</comment>
<dbReference type="PANTHER" id="PTHR28185:SF1">
    <property type="entry name" value="MITOCHONDRIAL DISTRIBUTION AND MORPHOLOGY PROTEIN 34"/>
    <property type="match status" value="1"/>
</dbReference>
<keyword evidence="9" id="KW-0472">Membrane</keyword>
<dbReference type="CDD" id="cd21673">
    <property type="entry name" value="SMP_Mdm34"/>
    <property type="match status" value="1"/>
</dbReference>
<keyword evidence="5" id="KW-1000">Mitochondrion outer membrane</keyword>
<dbReference type="GO" id="GO:0008289">
    <property type="term" value="F:lipid binding"/>
    <property type="evidence" value="ECO:0007669"/>
    <property type="project" value="UniProtKB-KW"/>
</dbReference>
<evidence type="ECO:0000256" key="1">
    <source>
        <dbReference type="ARBA" id="ARBA00004370"/>
    </source>
</evidence>
<evidence type="ECO:0000256" key="4">
    <source>
        <dbReference type="ARBA" id="ARBA00022692"/>
    </source>
</evidence>
<comment type="caution">
    <text evidence="11">The sequence shown here is derived from an EMBL/GenBank/DDBJ whole genome shotgun (WGS) entry which is preliminary data.</text>
</comment>
<keyword evidence="3" id="KW-1134">Transmembrane beta strand</keyword>
<keyword evidence="4" id="KW-0812">Transmembrane</keyword>
<evidence type="ECO:0000256" key="5">
    <source>
        <dbReference type="ARBA" id="ARBA00022787"/>
    </source>
</evidence>
<dbReference type="Pfam" id="PF26545">
    <property type="entry name" value="Mdm34_N"/>
    <property type="match status" value="2"/>
</dbReference>
<evidence type="ECO:0000256" key="8">
    <source>
        <dbReference type="ARBA" id="ARBA00023128"/>
    </source>
</evidence>
<dbReference type="PANTHER" id="PTHR28185">
    <property type="entry name" value="MITOCHONDRIAL DISTRIBUTION AND MORPHOLOGY PROTEIN 34"/>
    <property type="match status" value="1"/>
</dbReference>
<dbReference type="GO" id="GO:0032865">
    <property type="term" value="C:ERMES complex"/>
    <property type="evidence" value="ECO:0007669"/>
    <property type="project" value="InterPro"/>
</dbReference>
<evidence type="ECO:0000313" key="12">
    <source>
        <dbReference type="Proteomes" id="UP001210925"/>
    </source>
</evidence>
<evidence type="ECO:0000259" key="10">
    <source>
        <dbReference type="PROSITE" id="PS51847"/>
    </source>
</evidence>
<evidence type="ECO:0000256" key="3">
    <source>
        <dbReference type="ARBA" id="ARBA00022452"/>
    </source>
</evidence>
<keyword evidence="8" id="KW-0496">Mitochondrion</keyword>
<protein>
    <submittedName>
        <fullName evidence="11">ERMES complex subunit</fullName>
    </submittedName>
</protein>
<accession>A0AAD5UFA6</accession>
<evidence type="ECO:0000256" key="6">
    <source>
        <dbReference type="ARBA" id="ARBA00023055"/>
    </source>
</evidence>
<evidence type="ECO:0000256" key="9">
    <source>
        <dbReference type="ARBA" id="ARBA00023136"/>
    </source>
</evidence>
<dbReference type="GO" id="GO:0015914">
    <property type="term" value="P:phospholipid transport"/>
    <property type="evidence" value="ECO:0007669"/>
    <property type="project" value="TreeGrafter"/>
</dbReference>
<keyword evidence="7" id="KW-0446">Lipid-binding</keyword>
<evidence type="ECO:0000256" key="7">
    <source>
        <dbReference type="ARBA" id="ARBA00023121"/>
    </source>
</evidence>
<name>A0AAD5UFA6_9FUNG</name>
<proteinExistence type="predicted"/>
<gene>
    <name evidence="11" type="primary">MDM34</name>
    <name evidence="11" type="ORF">HK103_005476</name>
</gene>
<feature type="domain" description="SMP-LTD" evidence="10">
    <location>
        <begin position="1"/>
        <end position="135"/>
    </location>
</feature>
<dbReference type="GO" id="GO:1990456">
    <property type="term" value="P:mitochondrion-endoplasmic reticulum membrane tethering"/>
    <property type="evidence" value="ECO:0007669"/>
    <property type="project" value="TreeGrafter"/>
</dbReference>
<dbReference type="Proteomes" id="UP001210925">
    <property type="component" value="Unassembled WGS sequence"/>
</dbReference>
<evidence type="ECO:0000313" key="11">
    <source>
        <dbReference type="EMBL" id="KAJ3256478.1"/>
    </source>
</evidence>
<keyword evidence="2" id="KW-0813">Transport</keyword>